<name>A0A485KSH0_9STRA</name>
<dbReference type="EMBL" id="VJMH01005266">
    <property type="protein sequence ID" value="KAF0698088.1"/>
    <property type="molecule type" value="Genomic_DNA"/>
</dbReference>
<dbReference type="AlphaFoldDB" id="A0A485KSH0"/>
<evidence type="ECO:0000313" key="2">
    <source>
        <dbReference type="EMBL" id="VFT88137.1"/>
    </source>
</evidence>
<protein>
    <submittedName>
        <fullName evidence="2">Aste57867_11274 protein</fullName>
    </submittedName>
</protein>
<evidence type="ECO:0000313" key="3">
    <source>
        <dbReference type="Proteomes" id="UP000332933"/>
    </source>
</evidence>
<evidence type="ECO:0000313" key="1">
    <source>
        <dbReference type="EMBL" id="KAF0698088.1"/>
    </source>
</evidence>
<dbReference type="EMBL" id="CAADRA010005287">
    <property type="protein sequence ID" value="VFT88137.1"/>
    <property type="molecule type" value="Genomic_DNA"/>
</dbReference>
<dbReference type="Proteomes" id="UP000332933">
    <property type="component" value="Unassembled WGS sequence"/>
</dbReference>
<proteinExistence type="predicted"/>
<organism evidence="2 3">
    <name type="scientific">Aphanomyces stellatus</name>
    <dbReference type="NCBI Taxonomy" id="120398"/>
    <lineage>
        <taxon>Eukaryota</taxon>
        <taxon>Sar</taxon>
        <taxon>Stramenopiles</taxon>
        <taxon>Oomycota</taxon>
        <taxon>Saprolegniomycetes</taxon>
        <taxon>Saprolegniales</taxon>
        <taxon>Verrucalvaceae</taxon>
        <taxon>Aphanomyces</taxon>
    </lineage>
</organism>
<keyword evidence="3" id="KW-1185">Reference proteome</keyword>
<gene>
    <name evidence="2" type="primary">Aste57867_11274</name>
    <name evidence="1" type="ORF">As57867_011232</name>
    <name evidence="2" type="ORF">ASTE57867_11274</name>
</gene>
<reference evidence="2 3" key="1">
    <citation type="submission" date="2019-03" db="EMBL/GenBank/DDBJ databases">
        <authorList>
            <person name="Gaulin E."/>
            <person name="Dumas B."/>
        </authorList>
    </citation>
    <scope>NUCLEOTIDE SEQUENCE [LARGE SCALE GENOMIC DNA]</scope>
    <source>
        <strain evidence="2">CBS 568.67</strain>
    </source>
</reference>
<reference evidence="1" key="2">
    <citation type="submission" date="2019-06" db="EMBL/GenBank/DDBJ databases">
        <title>Genomics analysis of Aphanomyces spp. identifies a new class of oomycete effector associated with host adaptation.</title>
        <authorList>
            <person name="Gaulin E."/>
        </authorList>
    </citation>
    <scope>NUCLEOTIDE SEQUENCE</scope>
    <source>
        <strain evidence="1">CBS 578.67</strain>
    </source>
</reference>
<sequence length="215" mass="23642">MHDVVPVVADAASIVIGDLARERVELALISRSASLATEKKIPGQVTAMRIWPVKELNKTRDQRSVSCVDRRIVGGTRHVHPANAERDIESEACGQNHKERFAIAKRALLHCVLYGSRLHPYGANKYPVVCLSMWHRSHHTAGRPLKRLAQNTDCSPLRLLAGDPTFASAPTLPNSPPLAIVTLVVPRRANVHCRDLLTCACLKYPCVHHVVDVAA</sequence>
<accession>A0A485KSH0</accession>